<dbReference type="CDD" id="cd17325">
    <property type="entry name" value="MFS_MdtG_SLC18_like"/>
    <property type="match status" value="1"/>
</dbReference>
<evidence type="ECO:0000256" key="5">
    <source>
        <dbReference type="ARBA" id="ARBA00023136"/>
    </source>
</evidence>
<feature type="transmembrane region" description="Helical" evidence="6">
    <location>
        <begin position="355"/>
        <end position="376"/>
    </location>
</feature>
<dbReference type="PROSITE" id="PS00216">
    <property type="entry name" value="SUGAR_TRANSPORT_1"/>
    <property type="match status" value="1"/>
</dbReference>
<evidence type="ECO:0000256" key="3">
    <source>
        <dbReference type="ARBA" id="ARBA00022692"/>
    </source>
</evidence>
<feature type="transmembrane region" description="Helical" evidence="6">
    <location>
        <begin position="466"/>
        <end position="488"/>
    </location>
</feature>
<feature type="transmembrane region" description="Helical" evidence="6">
    <location>
        <begin position="628"/>
        <end position="650"/>
    </location>
</feature>
<dbReference type="SUPFAM" id="SSF103473">
    <property type="entry name" value="MFS general substrate transporter"/>
    <property type="match status" value="1"/>
</dbReference>
<dbReference type="InterPro" id="IPR011701">
    <property type="entry name" value="MFS"/>
</dbReference>
<keyword evidence="4 6" id="KW-1133">Transmembrane helix</keyword>
<name>A0ABV4TUI8_9GAMM</name>
<dbReference type="PANTHER" id="PTHR43124:SF3">
    <property type="entry name" value="CHLORAMPHENICOL EFFLUX PUMP RV0191"/>
    <property type="match status" value="1"/>
</dbReference>
<dbReference type="InterPro" id="IPR036259">
    <property type="entry name" value="MFS_trans_sf"/>
</dbReference>
<reference evidence="9 10" key="1">
    <citation type="submission" date="2024-08" db="EMBL/GenBank/DDBJ databases">
        <title>Whole-genome sequencing of halo(alkali)philic microorganisms from hypersaline lakes.</title>
        <authorList>
            <person name="Sorokin D.Y."/>
            <person name="Merkel A.Y."/>
            <person name="Messina E."/>
            <person name="Yakimov M."/>
        </authorList>
    </citation>
    <scope>NUCLEOTIDE SEQUENCE [LARGE SCALE GENOMIC DNA]</scope>
    <source>
        <strain evidence="9 10">Cl-TMA</strain>
    </source>
</reference>
<keyword evidence="5 6" id="KW-0472">Membrane</keyword>
<comment type="caution">
    <text evidence="9">The sequence shown here is derived from an EMBL/GenBank/DDBJ whole genome shotgun (WGS) entry which is preliminary data.</text>
</comment>
<evidence type="ECO:0000256" key="2">
    <source>
        <dbReference type="ARBA" id="ARBA00022475"/>
    </source>
</evidence>
<organism evidence="9 10">
    <name type="scientific">Thiohalorhabdus methylotrophus</name>
    <dbReference type="NCBI Taxonomy" id="3242694"/>
    <lineage>
        <taxon>Bacteria</taxon>
        <taxon>Pseudomonadati</taxon>
        <taxon>Pseudomonadota</taxon>
        <taxon>Gammaproteobacteria</taxon>
        <taxon>Thiohalorhabdales</taxon>
        <taxon>Thiohalorhabdaceae</taxon>
        <taxon>Thiohalorhabdus</taxon>
    </lineage>
</organism>
<feature type="transmembrane region" description="Helical" evidence="6">
    <location>
        <begin position="330"/>
        <end position="349"/>
    </location>
</feature>
<evidence type="ECO:0000256" key="4">
    <source>
        <dbReference type="ARBA" id="ARBA00022989"/>
    </source>
</evidence>
<feature type="domain" description="Major facilitator superfamily (MFS) profile" evidence="7">
    <location>
        <begin position="262"/>
        <end position="656"/>
    </location>
</feature>
<feature type="domain" description="HAMP" evidence="8">
    <location>
        <begin position="178"/>
        <end position="230"/>
    </location>
</feature>
<evidence type="ECO:0000313" key="10">
    <source>
        <dbReference type="Proteomes" id="UP001575181"/>
    </source>
</evidence>
<dbReference type="PROSITE" id="PS50850">
    <property type="entry name" value="MFS"/>
    <property type="match status" value="1"/>
</dbReference>
<accession>A0ABV4TUI8</accession>
<dbReference type="Pfam" id="PF07690">
    <property type="entry name" value="MFS_1"/>
    <property type="match status" value="1"/>
</dbReference>
<evidence type="ECO:0000313" key="9">
    <source>
        <dbReference type="EMBL" id="MFA9460245.1"/>
    </source>
</evidence>
<dbReference type="InterPro" id="IPR003660">
    <property type="entry name" value="HAMP_dom"/>
</dbReference>
<gene>
    <name evidence="9" type="ORF">ACERLL_05335</name>
</gene>
<dbReference type="Proteomes" id="UP001575181">
    <property type="component" value="Unassembled WGS sequence"/>
</dbReference>
<comment type="subcellular location">
    <subcellularLocation>
        <location evidence="1">Cell membrane</location>
        <topology evidence="1">Multi-pass membrane protein</topology>
    </subcellularLocation>
</comment>
<evidence type="ECO:0000259" key="8">
    <source>
        <dbReference type="PROSITE" id="PS50885"/>
    </source>
</evidence>
<dbReference type="InterPro" id="IPR050189">
    <property type="entry name" value="MFS_Efflux_Transporters"/>
</dbReference>
<feature type="transmembrane region" description="Helical" evidence="6">
    <location>
        <begin position="388"/>
        <end position="410"/>
    </location>
</feature>
<proteinExistence type="predicted"/>
<dbReference type="PROSITE" id="PS50885">
    <property type="entry name" value="HAMP"/>
    <property type="match status" value="1"/>
</dbReference>
<feature type="transmembrane region" description="Helical" evidence="6">
    <location>
        <begin position="508"/>
        <end position="526"/>
    </location>
</feature>
<evidence type="ECO:0000256" key="1">
    <source>
        <dbReference type="ARBA" id="ARBA00004651"/>
    </source>
</evidence>
<dbReference type="EMBL" id="JBGUAW010000003">
    <property type="protein sequence ID" value="MFA9460245.1"/>
    <property type="molecule type" value="Genomic_DNA"/>
</dbReference>
<feature type="transmembrane region" description="Helical" evidence="6">
    <location>
        <begin position="265"/>
        <end position="284"/>
    </location>
</feature>
<dbReference type="Gene3D" id="1.20.1720.10">
    <property type="entry name" value="Multidrug resistance protein D"/>
    <property type="match status" value="1"/>
</dbReference>
<dbReference type="InterPro" id="IPR005829">
    <property type="entry name" value="Sugar_transporter_CS"/>
</dbReference>
<feature type="transmembrane region" description="Helical" evidence="6">
    <location>
        <begin position="296"/>
        <end position="318"/>
    </location>
</feature>
<feature type="transmembrane region" description="Helical" evidence="6">
    <location>
        <begin position="157"/>
        <end position="181"/>
    </location>
</feature>
<dbReference type="PANTHER" id="PTHR43124">
    <property type="entry name" value="PURINE EFFLUX PUMP PBUE"/>
    <property type="match status" value="1"/>
</dbReference>
<dbReference type="Gene3D" id="1.20.1250.20">
    <property type="entry name" value="MFS general substrate transporter like domains"/>
    <property type="match status" value="1"/>
</dbReference>
<feature type="transmembrane region" description="Helical" evidence="6">
    <location>
        <begin position="547"/>
        <end position="572"/>
    </location>
</feature>
<feature type="transmembrane region" description="Helical" evidence="6">
    <location>
        <begin position="12"/>
        <end position="33"/>
    </location>
</feature>
<feature type="transmembrane region" description="Helical" evidence="6">
    <location>
        <begin position="416"/>
        <end position="435"/>
    </location>
</feature>
<sequence>MKISGDKGFQAFVMGIALTILLSATLAISVLSLQTFQETLRPAMERKAEVVGESLSGLTMKMLDYGVPLDRLRDIEEIFRSVTANNPDIGFISIRDDSGEVLYRHFAESASAPESLKERFYLSRVPVRHQGGVVGEVVIGADRGYMSQKLDAIRVDILTVLVVSGLMTFELLLFLTTFTLASPLNTVRDVLRSVRAGDFYRVAPLTGAHEVNRLASLVNRLVRRVNGRLQQLGEETQEAMAEKYRFGTRDPKPVRTARISYIRPPLFLLIFAESMSLSFFPIFVDQLYTPMAGVSKSLVIGLPISIFMLVWAVSLPFAGQWSDRRGRRTAFMLGAVVTSLGLVLTSLSQDLWQLLLFRSLTAVGYGMVFISAQGYISDNTTPENRTKGMALFLSGFFAGSLCGAAIGGMLADRIGYRPTFLVSAVLGIAAALFVYRFLVDRREEEEGTVRPKLRVKDFQTLLTNKYFLIITFLSAIPAKTALTGILYYTGPLYLEELGATQSATGRILMAYGLAIIFLSPLSAWVVDRVGRKPPFIIAGGLLGGTSLLMTLLIPGVWGMLSAVVLLGVAHAIGVSPQLSLITELAPGAREGLSTGKTIGIFRLTERIGNITGPLLAGGLSAAFGFRGVFMGFGGLILGSALLFSLLYLLFQIQDRRRMEVHAV</sequence>
<evidence type="ECO:0000259" key="7">
    <source>
        <dbReference type="PROSITE" id="PS50850"/>
    </source>
</evidence>
<protein>
    <submittedName>
        <fullName evidence="9">MFS transporter</fullName>
    </submittedName>
</protein>
<keyword evidence="3 6" id="KW-0812">Transmembrane</keyword>
<dbReference type="RefSeq" id="WP_373655029.1">
    <property type="nucleotide sequence ID" value="NZ_JBGUAW010000003.1"/>
</dbReference>
<dbReference type="InterPro" id="IPR020846">
    <property type="entry name" value="MFS_dom"/>
</dbReference>
<keyword evidence="2" id="KW-1003">Cell membrane</keyword>
<keyword evidence="10" id="KW-1185">Reference proteome</keyword>
<evidence type="ECO:0000256" key="6">
    <source>
        <dbReference type="SAM" id="Phobius"/>
    </source>
</evidence>